<gene>
    <name evidence="16" type="ORF">ENQ20_05145</name>
</gene>
<dbReference type="PANTHER" id="PTHR22749:SF6">
    <property type="entry name" value="RIBOFLAVIN KINASE"/>
    <property type="match status" value="1"/>
</dbReference>
<feature type="domain" description="Riboflavin kinase" evidence="15">
    <location>
        <begin position="187"/>
        <end position="320"/>
    </location>
</feature>
<dbReference type="EC" id="2.7.7.2" evidence="14"/>
<comment type="pathway">
    <text evidence="2 14">Cofactor biosynthesis; FMN biosynthesis; FMN from riboflavin (ATP route): step 1/1.</text>
</comment>
<evidence type="ECO:0000256" key="11">
    <source>
        <dbReference type="ARBA" id="ARBA00023268"/>
    </source>
</evidence>
<name>A0A7C1J9N4_9CHLR</name>
<dbReference type="GO" id="GO:0008531">
    <property type="term" value="F:riboflavin kinase activity"/>
    <property type="evidence" value="ECO:0007669"/>
    <property type="project" value="UniProtKB-UniRule"/>
</dbReference>
<keyword evidence="7 14" id="KW-0547">Nucleotide-binding</keyword>
<dbReference type="Gene3D" id="3.40.50.620">
    <property type="entry name" value="HUPs"/>
    <property type="match status" value="1"/>
</dbReference>
<dbReference type="GO" id="GO:0006747">
    <property type="term" value="P:FAD biosynthetic process"/>
    <property type="evidence" value="ECO:0007669"/>
    <property type="project" value="UniProtKB-UniRule"/>
</dbReference>
<comment type="pathway">
    <text evidence="1 14">Cofactor biosynthesis; FAD biosynthesis; FAD from FMN: step 1/1.</text>
</comment>
<dbReference type="FunFam" id="3.40.50.620:FF:000021">
    <property type="entry name" value="Riboflavin biosynthesis protein"/>
    <property type="match status" value="1"/>
</dbReference>
<dbReference type="GO" id="GO:0009398">
    <property type="term" value="P:FMN biosynthetic process"/>
    <property type="evidence" value="ECO:0007669"/>
    <property type="project" value="UniProtKB-UniRule"/>
</dbReference>
<dbReference type="UniPathway" id="UPA00276">
    <property type="reaction ID" value="UER00406"/>
</dbReference>
<evidence type="ECO:0000259" key="15">
    <source>
        <dbReference type="SMART" id="SM00904"/>
    </source>
</evidence>
<dbReference type="CDD" id="cd02064">
    <property type="entry name" value="FAD_synthetase_N"/>
    <property type="match status" value="1"/>
</dbReference>
<dbReference type="Gene3D" id="2.40.30.30">
    <property type="entry name" value="Riboflavin kinase-like"/>
    <property type="match status" value="1"/>
</dbReference>
<dbReference type="GO" id="GO:0005524">
    <property type="term" value="F:ATP binding"/>
    <property type="evidence" value="ECO:0007669"/>
    <property type="project" value="UniProtKB-UniRule"/>
</dbReference>
<dbReference type="InterPro" id="IPR002606">
    <property type="entry name" value="Riboflavin_kinase_bac"/>
</dbReference>
<dbReference type="SMART" id="SM00904">
    <property type="entry name" value="Flavokinase"/>
    <property type="match status" value="1"/>
</dbReference>
<sequence length="339" mass="37369">MRIFTDLRQAQLDGPTVLTIGNFDGVHLGHQALLNSMKIIAARLEKEQRQPVQTAILTFDPHPARVLRPEAPLHLLTTPMERLEIAASLGIAYGIIQPFTQEVAQLTPEAFVALLKKHLGLAILVVGPDFALGRNRSGDLPSLRALGAAMSFTVEVIEPIAIQEEIVRSSRIRALLNEGEVARVSTLLGRPYRVVGVVEHGDQRGRQVGIPTANLRTPPEKVLPADGVYVTRTLIASFERIDVYPSVTNIGVRPTVDGLHRRVETHILDFPPPDEVDDLYGRTLAVDFLSRLRGEMRFPSLNDLVKQIHADIAQARKWFASQAQKAATEQARINNSASL</sequence>
<dbReference type="SUPFAM" id="SSF82114">
    <property type="entry name" value="Riboflavin kinase-like"/>
    <property type="match status" value="1"/>
</dbReference>
<keyword evidence="5 14" id="KW-0808">Transferase</keyword>
<dbReference type="EC" id="2.7.1.26" evidence="14"/>
<reference evidence="16" key="1">
    <citation type="journal article" date="2020" name="mSystems">
        <title>Genome- and Community-Level Interaction Insights into Carbon Utilization and Element Cycling Functions of Hydrothermarchaeota in Hydrothermal Sediment.</title>
        <authorList>
            <person name="Zhou Z."/>
            <person name="Liu Y."/>
            <person name="Xu W."/>
            <person name="Pan J."/>
            <person name="Luo Z.H."/>
            <person name="Li M."/>
        </authorList>
    </citation>
    <scope>NUCLEOTIDE SEQUENCE [LARGE SCALE GENOMIC DNA]</scope>
    <source>
        <strain evidence="16">SpSt-289</strain>
    </source>
</reference>
<evidence type="ECO:0000313" key="16">
    <source>
        <dbReference type="EMBL" id="HDX30863.1"/>
    </source>
</evidence>
<dbReference type="Pfam" id="PF06574">
    <property type="entry name" value="FAD_syn"/>
    <property type="match status" value="1"/>
</dbReference>
<dbReference type="InterPro" id="IPR023465">
    <property type="entry name" value="Riboflavin_kinase_dom_sf"/>
</dbReference>
<evidence type="ECO:0000256" key="8">
    <source>
        <dbReference type="ARBA" id="ARBA00022777"/>
    </source>
</evidence>
<keyword evidence="6 14" id="KW-0548">Nucleotidyltransferase</keyword>
<evidence type="ECO:0000256" key="10">
    <source>
        <dbReference type="ARBA" id="ARBA00022840"/>
    </source>
</evidence>
<dbReference type="PIRSF" id="PIRSF004491">
    <property type="entry name" value="FAD_Synth"/>
    <property type="match status" value="1"/>
</dbReference>
<comment type="catalytic activity">
    <reaction evidence="12 14">
        <text>riboflavin + ATP = FMN + ADP + H(+)</text>
        <dbReference type="Rhea" id="RHEA:14357"/>
        <dbReference type="ChEBI" id="CHEBI:15378"/>
        <dbReference type="ChEBI" id="CHEBI:30616"/>
        <dbReference type="ChEBI" id="CHEBI:57986"/>
        <dbReference type="ChEBI" id="CHEBI:58210"/>
        <dbReference type="ChEBI" id="CHEBI:456216"/>
        <dbReference type="EC" id="2.7.1.26"/>
    </reaction>
</comment>
<evidence type="ECO:0000256" key="4">
    <source>
        <dbReference type="ARBA" id="ARBA00022643"/>
    </source>
</evidence>
<evidence type="ECO:0000256" key="12">
    <source>
        <dbReference type="ARBA" id="ARBA00047880"/>
    </source>
</evidence>
<keyword evidence="3 14" id="KW-0285">Flavoprotein</keyword>
<dbReference type="GO" id="GO:0009231">
    <property type="term" value="P:riboflavin biosynthetic process"/>
    <property type="evidence" value="ECO:0007669"/>
    <property type="project" value="InterPro"/>
</dbReference>
<comment type="catalytic activity">
    <reaction evidence="13 14">
        <text>FMN + ATP + H(+) = FAD + diphosphate</text>
        <dbReference type="Rhea" id="RHEA:17237"/>
        <dbReference type="ChEBI" id="CHEBI:15378"/>
        <dbReference type="ChEBI" id="CHEBI:30616"/>
        <dbReference type="ChEBI" id="CHEBI:33019"/>
        <dbReference type="ChEBI" id="CHEBI:57692"/>
        <dbReference type="ChEBI" id="CHEBI:58210"/>
        <dbReference type="EC" id="2.7.7.2"/>
    </reaction>
</comment>
<dbReference type="InterPro" id="IPR015864">
    <property type="entry name" value="FAD_synthase"/>
</dbReference>
<dbReference type="Pfam" id="PF01687">
    <property type="entry name" value="Flavokinase"/>
    <property type="match status" value="1"/>
</dbReference>
<comment type="similarity">
    <text evidence="14">Belongs to the ribF family.</text>
</comment>
<keyword evidence="10 14" id="KW-0067">ATP-binding</keyword>
<accession>A0A7C1J9N4</accession>
<dbReference type="UniPathway" id="UPA00277">
    <property type="reaction ID" value="UER00407"/>
</dbReference>
<dbReference type="AlphaFoldDB" id="A0A7C1J9N4"/>
<proteinExistence type="inferred from homology"/>
<keyword evidence="9 14" id="KW-0274">FAD</keyword>
<dbReference type="EMBL" id="DSMG01000055">
    <property type="protein sequence ID" value="HDX30863.1"/>
    <property type="molecule type" value="Genomic_DNA"/>
</dbReference>
<evidence type="ECO:0000256" key="13">
    <source>
        <dbReference type="ARBA" id="ARBA00049494"/>
    </source>
</evidence>
<evidence type="ECO:0000256" key="6">
    <source>
        <dbReference type="ARBA" id="ARBA00022695"/>
    </source>
</evidence>
<organism evidence="16">
    <name type="scientific">Caldilinea aerophila</name>
    <dbReference type="NCBI Taxonomy" id="133453"/>
    <lineage>
        <taxon>Bacteria</taxon>
        <taxon>Bacillati</taxon>
        <taxon>Chloroflexota</taxon>
        <taxon>Caldilineae</taxon>
        <taxon>Caldilineales</taxon>
        <taxon>Caldilineaceae</taxon>
        <taxon>Caldilinea</taxon>
    </lineage>
</organism>
<dbReference type="NCBIfam" id="NF004160">
    <property type="entry name" value="PRK05627.1-3"/>
    <property type="match status" value="1"/>
</dbReference>
<keyword evidence="8 14" id="KW-0418">Kinase</keyword>
<keyword evidence="11" id="KW-0511">Multifunctional enzyme</keyword>
<dbReference type="PANTHER" id="PTHR22749">
    <property type="entry name" value="RIBOFLAVIN KINASE/FMN ADENYLYLTRANSFERASE"/>
    <property type="match status" value="1"/>
</dbReference>
<dbReference type="NCBIfam" id="TIGR00083">
    <property type="entry name" value="ribF"/>
    <property type="match status" value="1"/>
</dbReference>
<evidence type="ECO:0000256" key="9">
    <source>
        <dbReference type="ARBA" id="ARBA00022827"/>
    </source>
</evidence>
<dbReference type="GO" id="GO:0003919">
    <property type="term" value="F:FMN adenylyltransferase activity"/>
    <property type="evidence" value="ECO:0007669"/>
    <property type="project" value="UniProtKB-UniRule"/>
</dbReference>
<dbReference type="SUPFAM" id="SSF52374">
    <property type="entry name" value="Nucleotidylyl transferase"/>
    <property type="match status" value="1"/>
</dbReference>
<evidence type="ECO:0000256" key="2">
    <source>
        <dbReference type="ARBA" id="ARBA00005201"/>
    </source>
</evidence>
<dbReference type="InterPro" id="IPR014729">
    <property type="entry name" value="Rossmann-like_a/b/a_fold"/>
</dbReference>
<dbReference type="InterPro" id="IPR015865">
    <property type="entry name" value="Riboflavin_kinase_bac/euk"/>
</dbReference>
<evidence type="ECO:0000256" key="5">
    <source>
        <dbReference type="ARBA" id="ARBA00022679"/>
    </source>
</evidence>
<dbReference type="InterPro" id="IPR023468">
    <property type="entry name" value="Riboflavin_kinase"/>
</dbReference>
<dbReference type="NCBIfam" id="NF004162">
    <property type="entry name" value="PRK05627.1-5"/>
    <property type="match status" value="1"/>
</dbReference>
<keyword evidence="4 14" id="KW-0288">FMN</keyword>
<evidence type="ECO:0000256" key="7">
    <source>
        <dbReference type="ARBA" id="ARBA00022741"/>
    </source>
</evidence>
<evidence type="ECO:0000256" key="14">
    <source>
        <dbReference type="PIRNR" id="PIRNR004491"/>
    </source>
</evidence>
<protein>
    <recommendedName>
        <fullName evidence="14">Riboflavin biosynthesis protein</fullName>
    </recommendedName>
    <domain>
        <recommendedName>
            <fullName evidence="14">Riboflavin kinase</fullName>
            <ecNumber evidence="14">2.7.1.26</ecNumber>
        </recommendedName>
        <alternativeName>
            <fullName evidence="14">Flavokinase</fullName>
        </alternativeName>
    </domain>
    <domain>
        <recommendedName>
            <fullName evidence="14">FMN adenylyltransferase</fullName>
            <ecNumber evidence="14">2.7.7.2</ecNumber>
        </recommendedName>
        <alternativeName>
            <fullName evidence="14">FAD pyrophosphorylase</fullName>
        </alternativeName>
        <alternativeName>
            <fullName evidence="14">FAD synthase</fullName>
        </alternativeName>
    </domain>
</protein>
<evidence type="ECO:0000256" key="1">
    <source>
        <dbReference type="ARBA" id="ARBA00004726"/>
    </source>
</evidence>
<evidence type="ECO:0000256" key="3">
    <source>
        <dbReference type="ARBA" id="ARBA00022630"/>
    </source>
</evidence>
<comment type="caution">
    <text evidence="16">The sequence shown here is derived from an EMBL/GenBank/DDBJ whole genome shotgun (WGS) entry which is preliminary data.</text>
</comment>